<evidence type="ECO:0000313" key="2">
    <source>
        <dbReference type="EMBL" id="MFD2465466.1"/>
    </source>
</evidence>
<accession>A0ABW5GXB2</accession>
<dbReference type="Proteomes" id="UP001597419">
    <property type="component" value="Unassembled WGS sequence"/>
</dbReference>
<dbReference type="RefSeq" id="WP_345407131.1">
    <property type="nucleotide sequence ID" value="NZ_BAABHG010000021.1"/>
</dbReference>
<proteinExistence type="predicted"/>
<evidence type="ECO:0000313" key="3">
    <source>
        <dbReference type="Proteomes" id="UP001597419"/>
    </source>
</evidence>
<dbReference type="EMBL" id="JBHUKU010000033">
    <property type="protein sequence ID" value="MFD2465466.1"/>
    <property type="molecule type" value="Genomic_DNA"/>
</dbReference>
<comment type="caution">
    <text evidence="2">The sequence shown here is derived from an EMBL/GenBank/DDBJ whole genome shotgun (WGS) entry which is preliminary data.</text>
</comment>
<reference evidence="3" key="1">
    <citation type="journal article" date="2019" name="Int. J. Syst. Evol. Microbiol.">
        <title>The Global Catalogue of Microorganisms (GCM) 10K type strain sequencing project: providing services to taxonomists for standard genome sequencing and annotation.</title>
        <authorList>
            <consortium name="The Broad Institute Genomics Platform"/>
            <consortium name="The Broad Institute Genome Sequencing Center for Infectious Disease"/>
            <person name="Wu L."/>
            <person name="Ma J."/>
        </authorList>
    </citation>
    <scope>NUCLEOTIDE SEQUENCE [LARGE SCALE GENOMIC DNA]</scope>
    <source>
        <strain evidence="3">CGMCC 4.7643</strain>
    </source>
</reference>
<sequence>MNTLSQLSGGEMLEVVDASLEENPDITATTYPGRDGTCAVWSEGLRHPRRSGVAQTTRRDSVAFTPGVFAGTDGRRHR</sequence>
<keyword evidence="3" id="KW-1185">Reference proteome</keyword>
<gene>
    <name evidence="2" type="ORF">ACFSYJ_43085</name>
</gene>
<feature type="region of interest" description="Disordered" evidence="1">
    <location>
        <begin position="49"/>
        <end position="78"/>
    </location>
</feature>
<organism evidence="2 3">
    <name type="scientific">Amycolatopsis samaneae</name>
    <dbReference type="NCBI Taxonomy" id="664691"/>
    <lineage>
        <taxon>Bacteria</taxon>
        <taxon>Bacillati</taxon>
        <taxon>Actinomycetota</taxon>
        <taxon>Actinomycetes</taxon>
        <taxon>Pseudonocardiales</taxon>
        <taxon>Pseudonocardiaceae</taxon>
        <taxon>Amycolatopsis</taxon>
    </lineage>
</organism>
<name>A0ABW5GXB2_9PSEU</name>
<protein>
    <submittedName>
        <fullName evidence="2">Uncharacterized protein</fullName>
    </submittedName>
</protein>
<evidence type="ECO:0000256" key="1">
    <source>
        <dbReference type="SAM" id="MobiDB-lite"/>
    </source>
</evidence>